<evidence type="ECO:0000313" key="2">
    <source>
        <dbReference type="Proteomes" id="UP000434475"/>
    </source>
</evidence>
<protein>
    <recommendedName>
        <fullName evidence="3">NUMOD4 motif</fullName>
    </recommendedName>
</protein>
<evidence type="ECO:0008006" key="3">
    <source>
        <dbReference type="Google" id="ProtNLM"/>
    </source>
</evidence>
<evidence type="ECO:0000313" key="1">
    <source>
        <dbReference type="EMBL" id="MSB18463.1"/>
    </source>
</evidence>
<dbReference type="Proteomes" id="UP000434475">
    <property type="component" value="Unassembled WGS sequence"/>
</dbReference>
<dbReference type="InterPro" id="IPR044925">
    <property type="entry name" value="His-Me_finger_sf"/>
</dbReference>
<dbReference type="SUPFAM" id="SSF54060">
    <property type="entry name" value="His-Me finger endonucleases"/>
    <property type="match status" value="1"/>
</dbReference>
<gene>
    <name evidence="1" type="ORF">GKE97_02905</name>
</gene>
<comment type="caution">
    <text evidence="1">The sequence shown here is derived from an EMBL/GenBank/DDBJ whole genome shotgun (WGS) entry which is preliminary data.</text>
</comment>
<dbReference type="AlphaFoldDB" id="A0A6I2QZB4"/>
<accession>A0A6I2QZB4</accession>
<organism evidence="1 2">
    <name type="scientific">Flavonifractor plautii</name>
    <name type="common">Fusobacterium plautii</name>
    <dbReference type="NCBI Taxonomy" id="292800"/>
    <lineage>
        <taxon>Bacteria</taxon>
        <taxon>Bacillati</taxon>
        <taxon>Bacillota</taxon>
        <taxon>Clostridia</taxon>
        <taxon>Eubacteriales</taxon>
        <taxon>Oscillospiraceae</taxon>
        <taxon>Flavonifractor</taxon>
    </lineage>
</organism>
<proteinExistence type="predicted"/>
<dbReference type="Gene3D" id="3.90.75.20">
    <property type="match status" value="1"/>
</dbReference>
<dbReference type="EMBL" id="WKPR01000003">
    <property type="protein sequence ID" value="MSB18463.1"/>
    <property type="molecule type" value="Genomic_DNA"/>
</dbReference>
<dbReference type="RefSeq" id="WP_172697226.1">
    <property type="nucleotide sequence ID" value="NZ_WKPR01000003.1"/>
</dbReference>
<reference evidence="1 2" key="1">
    <citation type="journal article" date="2019" name="Nat. Med.">
        <title>A library of human gut bacterial isolates paired with longitudinal multiomics data enables mechanistic microbiome research.</title>
        <authorList>
            <person name="Poyet M."/>
            <person name="Groussin M."/>
            <person name="Gibbons S.M."/>
            <person name="Avila-Pacheco J."/>
            <person name="Jiang X."/>
            <person name="Kearney S.M."/>
            <person name="Perrotta A.R."/>
            <person name="Berdy B."/>
            <person name="Zhao S."/>
            <person name="Lieberman T.D."/>
            <person name="Swanson P.K."/>
            <person name="Smith M."/>
            <person name="Roesemann S."/>
            <person name="Alexander J.E."/>
            <person name="Rich S.A."/>
            <person name="Livny J."/>
            <person name="Vlamakis H."/>
            <person name="Clish C."/>
            <person name="Bullock K."/>
            <person name="Deik A."/>
            <person name="Scott J."/>
            <person name="Pierce K.A."/>
            <person name="Xavier R.J."/>
            <person name="Alm E.J."/>
        </authorList>
    </citation>
    <scope>NUCLEOTIDE SEQUENCE [LARGE SCALE GENOMIC DNA]</scope>
    <source>
        <strain evidence="1 2">BIOML-A2</strain>
    </source>
</reference>
<sequence length="178" mass="19806">MSADSWRPIRGYGAMYEISDMGDVRSWRWRGTRRASSPHLLQPFVRKQGRKGRALFVKLTDADGKSIDAKVLSLMVDTWIGGKRPGQVPYHKNGDLKDNWVGNIGFTSRKELGRKTGAASGRVPVAKVTPEGEVVAVYPSARAAAKANHMSYQTVLDRCNGKVKKPFALDGHTYQFER</sequence>
<name>A0A6I2QZB4_FLAPL</name>